<gene>
    <name evidence="1" type="ordered locus">Closa_2785</name>
</gene>
<organism evidence="1 2">
    <name type="scientific">Lacrimispora saccharolytica (strain ATCC 35040 / DSM 2544 / NRCC 2533 / WM1)</name>
    <name type="common">Clostridium saccharolyticum</name>
    <dbReference type="NCBI Taxonomy" id="610130"/>
    <lineage>
        <taxon>Bacteria</taxon>
        <taxon>Bacillati</taxon>
        <taxon>Bacillota</taxon>
        <taxon>Clostridia</taxon>
        <taxon>Lachnospirales</taxon>
        <taxon>Lachnospiraceae</taxon>
        <taxon>Lacrimispora</taxon>
    </lineage>
</organism>
<dbReference type="PaxDb" id="610130-Closa_2785"/>
<evidence type="ECO:0000313" key="1">
    <source>
        <dbReference type="EMBL" id="ADL05327.1"/>
    </source>
</evidence>
<evidence type="ECO:0000313" key="2">
    <source>
        <dbReference type="Proteomes" id="UP000001662"/>
    </source>
</evidence>
<keyword evidence="2" id="KW-1185">Reference proteome</keyword>
<dbReference type="STRING" id="610130.Closa_2785"/>
<name>D9R6B7_LACSW</name>
<protein>
    <submittedName>
        <fullName evidence="1">Uncharacterized protein</fullName>
    </submittedName>
</protein>
<dbReference type="HOGENOM" id="CLU_992706_0_0_9"/>
<dbReference type="EMBL" id="CP002109">
    <property type="protein sequence ID" value="ADL05327.1"/>
    <property type="molecule type" value="Genomic_DNA"/>
</dbReference>
<reference evidence="1" key="1">
    <citation type="submission" date="2010-07" db="EMBL/GenBank/DDBJ databases">
        <title>Complete sequence of Clostridium saccharolyticum WM1.</title>
        <authorList>
            <consortium name="US DOE Joint Genome Institute"/>
            <person name="Lucas S."/>
            <person name="Copeland A."/>
            <person name="Lapidus A."/>
            <person name="Cheng J.-F."/>
            <person name="Bruce D."/>
            <person name="Goodwin L."/>
            <person name="Pitluck S."/>
            <person name="Chertkov O."/>
            <person name="Detter J.C."/>
            <person name="Han C."/>
            <person name="Tapia R."/>
            <person name="Land M."/>
            <person name="Hauser L."/>
            <person name="Chang Y.-J."/>
            <person name="Jeffries C."/>
            <person name="Kyrpides N."/>
            <person name="Ivanova N."/>
            <person name="Mikhailova N."/>
            <person name="Mouttaki H."/>
            <person name="Lin L."/>
            <person name="Zhou J."/>
            <person name="Hemme C.L."/>
            <person name="Woyke T."/>
        </authorList>
    </citation>
    <scope>NUCLEOTIDE SEQUENCE [LARGE SCALE GENOMIC DNA]</scope>
    <source>
        <strain evidence="1">WM1</strain>
    </source>
</reference>
<accession>D9R6B7</accession>
<dbReference type="KEGG" id="csh:Closa_2785"/>
<proteinExistence type="predicted"/>
<dbReference type="RefSeq" id="WP_013273411.1">
    <property type="nucleotide sequence ID" value="NC_014376.1"/>
</dbReference>
<sequence length="339" mass="38282">MNIKGQIVKHKAFGTGTIIESDDNLVVVSFSVGDKRFQFPEAFGSFLVADNESFAAYVDETKKGKEQKEAEEKAIKLEVAAIKQAAIAKEPQIKHKKMARANIAFKCNYCDGGRSDKQVGFEGVCSDSIINNNIAIERRTWCNSEDCACLDFYNGKISREELDAHCDDGGFVCYESQMLRDWKALAGIVQNGDRKGEPMKLHQVQNNSLCVLTTRNPGSSENERYIFAVFLVDDTYEGDSRDEGYVSTTSKYKLKLSPTEAQKMLFWNYHCNSNNPDIPAWNSGLHRYFQDDVAALILRDISEIKKGSKDHNLAEEFFNYFCRINGISELNEYSGALRR</sequence>
<dbReference type="Proteomes" id="UP000001662">
    <property type="component" value="Chromosome"/>
</dbReference>
<dbReference type="AlphaFoldDB" id="D9R6B7"/>
<dbReference type="eggNOG" id="ENOG502Z8SQ">
    <property type="taxonomic scope" value="Bacteria"/>
</dbReference>
<dbReference type="OrthoDB" id="2068443at2"/>